<dbReference type="FunFam" id="3.10.490.20:FF:000009">
    <property type="entry name" value="Dynein heavy chain 4"/>
    <property type="match status" value="1"/>
</dbReference>
<dbReference type="FunFam" id="1.20.920.20:FF:000006">
    <property type="entry name" value="Dynein, axonemal, heavy chain 6"/>
    <property type="match status" value="1"/>
</dbReference>
<dbReference type="OrthoDB" id="5593012at2759"/>
<dbReference type="Gene3D" id="1.20.140.100">
    <property type="entry name" value="Dynein heavy chain, N-terminal domain 2"/>
    <property type="match status" value="1"/>
</dbReference>
<dbReference type="FunFam" id="1.10.8.1220:FF:000001">
    <property type="entry name" value="Dynein axonemal heavy chain 5"/>
    <property type="match status" value="1"/>
</dbReference>
<dbReference type="SUPFAM" id="SSF52540">
    <property type="entry name" value="P-loop containing nucleoside triphosphate hydrolases"/>
    <property type="match status" value="4"/>
</dbReference>
<keyword evidence="10 15" id="KW-0175">Coiled coil</keyword>
<evidence type="ECO:0000256" key="1">
    <source>
        <dbReference type="ARBA" id="ARBA00004229"/>
    </source>
</evidence>
<dbReference type="Gene3D" id="1.10.287.2620">
    <property type="match status" value="1"/>
</dbReference>
<dbReference type="OMA" id="SMCMWVH"/>
<dbReference type="Gene3D" id="3.10.490.20">
    <property type="match status" value="1"/>
</dbReference>
<accession>L1IKM9</accession>
<dbReference type="Pfam" id="PF18199">
    <property type="entry name" value="Dynein_C"/>
    <property type="match status" value="1"/>
</dbReference>
<keyword evidence="11" id="KW-0969">Cilium</keyword>
<evidence type="ECO:0000256" key="8">
    <source>
        <dbReference type="ARBA" id="ARBA00022840"/>
    </source>
</evidence>
<keyword evidence="4" id="KW-0963">Cytoplasm</keyword>
<dbReference type="SMART" id="SM00382">
    <property type="entry name" value="AAA"/>
    <property type="match status" value="2"/>
</dbReference>
<evidence type="ECO:0000256" key="9">
    <source>
        <dbReference type="ARBA" id="ARBA00023017"/>
    </source>
</evidence>
<dbReference type="GO" id="GO:0051959">
    <property type="term" value="F:dynein light intermediate chain binding"/>
    <property type="evidence" value="ECO:0007669"/>
    <property type="project" value="InterPro"/>
</dbReference>
<reference evidence="19" key="2">
    <citation type="submission" date="2012-11" db="EMBL/GenBank/DDBJ databases">
        <authorList>
            <person name="Kuo A."/>
            <person name="Curtis B.A."/>
            <person name="Tanifuji G."/>
            <person name="Burki F."/>
            <person name="Gruber A."/>
            <person name="Irimia M."/>
            <person name="Maruyama S."/>
            <person name="Arias M.C."/>
            <person name="Ball S.G."/>
            <person name="Gile G.H."/>
            <person name="Hirakawa Y."/>
            <person name="Hopkins J.F."/>
            <person name="Rensing S.A."/>
            <person name="Schmutz J."/>
            <person name="Symeonidi A."/>
            <person name="Elias M."/>
            <person name="Eveleigh R.J."/>
            <person name="Herman E.K."/>
            <person name="Klute M.J."/>
            <person name="Nakayama T."/>
            <person name="Obornik M."/>
            <person name="Reyes-Prieto A."/>
            <person name="Armbrust E.V."/>
            <person name="Aves S.J."/>
            <person name="Beiko R.G."/>
            <person name="Coutinho P."/>
            <person name="Dacks J.B."/>
            <person name="Durnford D.G."/>
            <person name="Fast N.M."/>
            <person name="Green B.R."/>
            <person name="Grisdale C."/>
            <person name="Hempe F."/>
            <person name="Henrissat B."/>
            <person name="Hoppner M.P."/>
            <person name="Ishida K.-I."/>
            <person name="Kim E."/>
            <person name="Koreny L."/>
            <person name="Kroth P.G."/>
            <person name="Liu Y."/>
            <person name="Malik S.-B."/>
            <person name="Maier U.G."/>
            <person name="McRose D."/>
            <person name="Mock T."/>
            <person name="Neilson J.A."/>
            <person name="Onodera N.T."/>
            <person name="Poole A.M."/>
            <person name="Pritham E.J."/>
            <person name="Richards T.A."/>
            <person name="Rocap G."/>
            <person name="Roy S.W."/>
            <person name="Sarai C."/>
            <person name="Schaack S."/>
            <person name="Shirato S."/>
            <person name="Slamovits C.H."/>
            <person name="Spencer D.F."/>
            <person name="Suzuki S."/>
            <person name="Worden A.Z."/>
            <person name="Zauner S."/>
            <person name="Barry K."/>
            <person name="Bell C."/>
            <person name="Bharti A.K."/>
            <person name="Crow J.A."/>
            <person name="Grimwood J."/>
            <person name="Kramer R."/>
            <person name="Lindquist E."/>
            <person name="Lucas S."/>
            <person name="Salamov A."/>
            <person name="McFadden G.I."/>
            <person name="Lane C.E."/>
            <person name="Keeling P.J."/>
            <person name="Gray M.W."/>
            <person name="Grigoriev I.V."/>
            <person name="Archibald J.M."/>
        </authorList>
    </citation>
    <scope>NUCLEOTIDE SEQUENCE</scope>
    <source>
        <strain evidence="19">CCMP2712</strain>
    </source>
</reference>
<dbReference type="Gene3D" id="1.20.920.20">
    <property type="match status" value="1"/>
</dbReference>
<dbReference type="FunFam" id="3.20.180.20:FF:000001">
    <property type="entry name" value="Dynein axonemal heavy chain 5"/>
    <property type="match status" value="1"/>
</dbReference>
<dbReference type="InterPro" id="IPR042228">
    <property type="entry name" value="Dynein_linker_3"/>
</dbReference>
<dbReference type="FunFam" id="1.20.920.30:FF:000005">
    <property type="entry name" value="Dynein, axonemal, heavy chain 2"/>
    <property type="match status" value="1"/>
</dbReference>
<dbReference type="Pfam" id="PF12780">
    <property type="entry name" value="AAA_8"/>
    <property type="match status" value="1"/>
</dbReference>
<organism evidence="17">
    <name type="scientific">Guillardia theta (strain CCMP2712)</name>
    <name type="common">Cryptophyte</name>
    <dbReference type="NCBI Taxonomy" id="905079"/>
    <lineage>
        <taxon>Eukaryota</taxon>
        <taxon>Cryptophyceae</taxon>
        <taxon>Pyrenomonadales</taxon>
        <taxon>Geminigeraceae</taxon>
        <taxon>Guillardia</taxon>
    </lineage>
</organism>
<dbReference type="KEGG" id="gtt:GUITHDRAFT_78744"/>
<dbReference type="InterPro" id="IPR026983">
    <property type="entry name" value="DHC"/>
</dbReference>
<keyword evidence="14" id="KW-0966">Cell projection</keyword>
<dbReference type="Gene3D" id="1.20.1270.280">
    <property type="match status" value="1"/>
</dbReference>
<dbReference type="FunFam" id="3.40.50.300:FF:000223">
    <property type="entry name" value="Dynein heavy chain 3, axonemal"/>
    <property type="match status" value="1"/>
</dbReference>
<dbReference type="InterPro" id="IPR035699">
    <property type="entry name" value="AAA_6"/>
</dbReference>
<dbReference type="Gene3D" id="1.20.920.30">
    <property type="match status" value="1"/>
</dbReference>
<keyword evidence="13" id="KW-0206">Cytoskeleton</keyword>
<dbReference type="GO" id="GO:0007018">
    <property type="term" value="P:microtubule-based movement"/>
    <property type="evidence" value="ECO:0007669"/>
    <property type="project" value="InterPro"/>
</dbReference>
<dbReference type="Gene3D" id="1.10.8.710">
    <property type="match status" value="1"/>
</dbReference>
<dbReference type="GO" id="GO:0005930">
    <property type="term" value="C:axoneme"/>
    <property type="evidence" value="ECO:0007669"/>
    <property type="project" value="UniProtKB-SubCell"/>
</dbReference>
<dbReference type="GO" id="GO:0005524">
    <property type="term" value="F:ATP binding"/>
    <property type="evidence" value="ECO:0007669"/>
    <property type="project" value="UniProtKB-KW"/>
</dbReference>
<dbReference type="FunFam" id="3.40.50.300:FF:000362">
    <property type="entry name" value="Dynein, axonemal, heavy chain 6"/>
    <property type="match status" value="1"/>
</dbReference>
<dbReference type="PANTHER" id="PTHR22878:SF68">
    <property type="entry name" value="DYNEIN HEAVY CHAIN 6, AXONEMAL-LIKE"/>
    <property type="match status" value="1"/>
</dbReference>
<dbReference type="PANTHER" id="PTHR22878">
    <property type="entry name" value="DYNEIN HEAVY CHAIN 6, AXONEMAL-LIKE-RELATED"/>
    <property type="match status" value="1"/>
</dbReference>
<dbReference type="InterPro" id="IPR043157">
    <property type="entry name" value="Dynein_AAA1S"/>
</dbReference>
<dbReference type="InterPro" id="IPR004273">
    <property type="entry name" value="Dynein_heavy_D6_P-loop"/>
</dbReference>
<keyword evidence="7" id="KW-0547">Nucleotide-binding</keyword>
<dbReference type="GO" id="GO:0009507">
    <property type="term" value="C:chloroplast"/>
    <property type="evidence" value="ECO:0007669"/>
    <property type="project" value="UniProtKB-SubCell"/>
</dbReference>
<evidence type="ECO:0000256" key="2">
    <source>
        <dbReference type="ARBA" id="ARBA00004430"/>
    </source>
</evidence>
<dbReference type="Gene3D" id="1.10.8.1220">
    <property type="match status" value="1"/>
</dbReference>
<dbReference type="STRING" id="905079.L1IKM9"/>
<feature type="domain" description="AAA+ ATPase" evidence="16">
    <location>
        <begin position="1885"/>
        <end position="2037"/>
    </location>
</feature>
<keyword evidence="9" id="KW-0243">Dynein</keyword>
<evidence type="ECO:0000256" key="7">
    <source>
        <dbReference type="ARBA" id="ARBA00022741"/>
    </source>
</evidence>
<dbReference type="InterPro" id="IPR027417">
    <property type="entry name" value="P-loop_NTPase"/>
</dbReference>
<dbReference type="RefSeq" id="XP_005823672.1">
    <property type="nucleotide sequence ID" value="XM_005823615.1"/>
</dbReference>
<dbReference type="InterPro" id="IPR041228">
    <property type="entry name" value="Dynein_C"/>
</dbReference>
<evidence type="ECO:0000256" key="6">
    <source>
        <dbReference type="ARBA" id="ARBA00022737"/>
    </source>
</evidence>
<dbReference type="InterPro" id="IPR041658">
    <property type="entry name" value="AAA_lid_11"/>
</dbReference>
<dbReference type="GO" id="GO:0045505">
    <property type="term" value="F:dynein intermediate chain binding"/>
    <property type="evidence" value="ECO:0007669"/>
    <property type="project" value="InterPro"/>
</dbReference>
<dbReference type="SUPFAM" id="SSF90257">
    <property type="entry name" value="Myosin rod fragments"/>
    <property type="match status" value="1"/>
</dbReference>
<dbReference type="InterPro" id="IPR043160">
    <property type="entry name" value="Dynein_C_barrel"/>
</dbReference>
<dbReference type="InterPro" id="IPR013602">
    <property type="entry name" value="Dynein_heavy_linker"/>
</dbReference>
<dbReference type="InterPro" id="IPR042219">
    <property type="entry name" value="AAA_lid_11_sf"/>
</dbReference>
<dbReference type="InterPro" id="IPR024743">
    <property type="entry name" value="Dynein_HC_stalk"/>
</dbReference>
<dbReference type="Pfam" id="PF03028">
    <property type="entry name" value="Dynein_heavy"/>
    <property type="match status" value="1"/>
</dbReference>
<keyword evidence="5" id="KW-0493">Microtubule</keyword>
<dbReference type="Pfam" id="PF08393">
    <property type="entry name" value="DHC_N2"/>
    <property type="match status" value="1"/>
</dbReference>
<dbReference type="Gene3D" id="6.10.140.1060">
    <property type="match status" value="1"/>
</dbReference>
<dbReference type="GO" id="GO:0005874">
    <property type="term" value="C:microtubule"/>
    <property type="evidence" value="ECO:0007669"/>
    <property type="project" value="UniProtKB-KW"/>
</dbReference>
<proteinExistence type="inferred from homology"/>
<dbReference type="GO" id="GO:0030286">
    <property type="term" value="C:dynein complex"/>
    <property type="evidence" value="ECO:0007669"/>
    <property type="project" value="UniProtKB-KW"/>
</dbReference>
<dbReference type="Proteomes" id="UP000011087">
    <property type="component" value="Unassembled WGS sequence"/>
</dbReference>
<evidence type="ECO:0000256" key="3">
    <source>
        <dbReference type="ARBA" id="ARBA00008887"/>
    </source>
</evidence>
<name>L1IKM9_GUITC</name>
<reference evidence="18" key="3">
    <citation type="submission" date="2015-06" db="UniProtKB">
        <authorList>
            <consortium name="EnsemblProtists"/>
        </authorList>
    </citation>
    <scope>IDENTIFICATION</scope>
</reference>
<dbReference type="Pfam" id="PF18198">
    <property type="entry name" value="AAA_lid_11"/>
    <property type="match status" value="1"/>
</dbReference>
<comment type="subcellular location">
    <subcellularLocation>
        <location evidence="2">Cytoplasm</location>
        <location evidence="2">Cytoskeleton</location>
        <location evidence="2">Cilium axoneme</location>
    </subcellularLocation>
    <subcellularLocation>
        <location evidence="1">Plastid</location>
        <location evidence="1">Chloroplast</location>
    </subcellularLocation>
</comment>
<keyword evidence="19" id="KW-1185">Reference proteome</keyword>
<dbReference type="FunFam" id="1.20.140.100:FF:000004">
    <property type="entry name" value="Dynein axonemal heavy chain 6"/>
    <property type="match status" value="1"/>
</dbReference>
<keyword evidence="6" id="KW-0677">Repeat</keyword>
<gene>
    <name evidence="17" type="ORF">GUITHDRAFT_78744</name>
</gene>
<evidence type="ECO:0000259" key="16">
    <source>
        <dbReference type="SMART" id="SM00382"/>
    </source>
</evidence>
<evidence type="ECO:0000313" key="19">
    <source>
        <dbReference type="Proteomes" id="UP000011087"/>
    </source>
</evidence>
<dbReference type="InterPro" id="IPR024317">
    <property type="entry name" value="Dynein_heavy_chain_D4_dom"/>
</dbReference>
<evidence type="ECO:0000256" key="11">
    <source>
        <dbReference type="ARBA" id="ARBA00023069"/>
    </source>
</evidence>
<evidence type="ECO:0000313" key="17">
    <source>
        <dbReference type="EMBL" id="EKX36692.1"/>
    </source>
</evidence>
<dbReference type="PaxDb" id="55529-EKX36692"/>
<dbReference type="GO" id="GO:0008569">
    <property type="term" value="F:minus-end-directed microtubule motor activity"/>
    <property type="evidence" value="ECO:0007669"/>
    <property type="project" value="InterPro"/>
</dbReference>
<evidence type="ECO:0000256" key="12">
    <source>
        <dbReference type="ARBA" id="ARBA00023175"/>
    </source>
</evidence>
<dbReference type="EnsemblProtists" id="EKX36692">
    <property type="protein sequence ID" value="EKX36692"/>
    <property type="gene ID" value="GUITHDRAFT_78744"/>
</dbReference>
<dbReference type="Pfam" id="PF17852">
    <property type="entry name" value="Dynein_AAA_lid"/>
    <property type="match status" value="1"/>
</dbReference>
<dbReference type="InterPro" id="IPR041589">
    <property type="entry name" value="DNAH3_AAA_lid_1"/>
</dbReference>
<evidence type="ECO:0000256" key="4">
    <source>
        <dbReference type="ARBA" id="ARBA00022490"/>
    </source>
</evidence>
<dbReference type="EMBL" id="JH993069">
    <property type="protein sequence ID" value="EKX36692.1"/>
    <property type="molecule type" value="Genomic_DNA"/>
</dbReference>
<evidence type="ECO:0000313" key="18">
    <source>
        <dbReference type="EnsemblProtists" id="EKX36692"/>
    </source>
</evidence>
<feature type="coiled-coil region" evidence="15">
    <location>
        <begin position="2542"/>
        <end position="2569"/>
    </location>
</feature>
<dbReference type="Gene3D" id="1.10.8.720">
    <property type="entry name" value="Region D6 of dynein motor"/>
    <property type="match status" value="1"/>
</dbReference>
<dbReference type="HOGENOM" id="CLU_000038_0_2_1"/>
<protein>
    <recommendedName>
        <fullName evidence="16">AAA+ ATPase domain-containing protein</fullName>
    </recommendedName>
</protein>
<dbReference type="FunFam" id="1.10.287.2620:FF:000001">
    <property type="entry name" value="Cytoplasmic dynein heavy chain 1"/>
    <property type="match status" value="1"/>
</dbReference>
<dbReference type="Pfam" id="PF12774">
    <property type="entry name" value="AAA_6"/>
    <property type="match status" value="1"/>
</dbReference>
<feature type="domain" description="AAA+ ATPase" evidence="16">
    <location>
        <begin position="1265"/>
        <end position="1404"/>
    </location>
</feature>
<comment type="similarity">
    <text evidence="3">Belongs to the dynein heavy chain family.</text>
</comment>
<keyword evidence="12" id="KW-0505">Motor protein</keyword>
<reference evidence="17 19" key="1">
    <citation type="journal article" date="2012" name="Nature">
        <title>Algal genomes reveal evolutionary mosaicism and the fate of nucleomorphs.</title>
        <authorList>
            <consortium name="DOE Joint Genome Institute"/>
            <person name="Curtis B.A."/>
            <person name="Tanifuji G."/>
            <person name="Burki F."/>
            <person name="Gruber A."/>
            <person name="Irimia M."/>
            <person name="Maruyama S."/>
            <person name="Arias M.C."/>
            <person name="Ball S.G."/>
            <person name="Gile G.H."/>
            <person name="Hirakawa Y."/>
            <person name="Hopkins J.F."/>
            <person name="Kuo A."/>
            <person name="Rensing S.A."/>
            <person name="Schmutz J."/>
            <person name="Symeonidi A."/>
            <person name="Elias M."/>
            <person name="Eveleigh R.J."/>
            <person name="Herman E.K."/>
            <person name="Klute M.J."/>
            <person name="Nakayama T."/>
            <person name="Obornik M."/>
            <person name="Reyes-Prieto A."/>
            <person name="Armbrust E.V."/>
            <person name="Aves S.J."/>
            <person name="Beiko R.G."/>
            <person name="Coutinho P."/>
            <person name="Dacks J.B."/>
            <person name="Durnford D.G."/>
            <person name="Fast N.M."/>
            <person name="Green B.R."/>
            <person name="Grisdale C.J."/>
            <person name="Hempel F."/>
            <person name="Henrissat B."/>
            <person name="Hoppner M.P."/>
            <person name="Ishida K."/>
            <person name="Kim E."/>
            <person name="Koreny L."/>
            <person name="Kroth P.G."/>
            <person name="Liu Y."/>
            <person name="Malik S.B."/>
            <person name="Maier U.G."/>
            <person name="McRose D."/>
            <person name="Mock T."/>
            <person name="Neilson J.A."/>
            <person name="Onodera N.T."/>
            <person name="Poole A.M."/>
            <person name="Pritham E.J."/>
            <person name="Richards T.A."/>
            <person name="Rocap G."/>
            <person name="Roy S.W."/>
            <person name="Sarai C."/>
            <person name="Schaack S."/>
            <person name="Shirato S."/>
            <person name="Slamovits C.H."/>
            <person name="Spencer D.F."/>
            <person name="Suzuki S."/>
            <person name="Worden A.Z."/>
            <person name="Zauner S."/>
            <person name="Barry K."/>
            <person name="Bell C."/>
            <person name="Bharti A.K."/>
            <person name="Crow J.A."/>
            <person name="Grimwood J."/>
            <person name="Kramer R."/>
            <person name="Lindquist E."/>
            <person name="Lucas S."/>
            <person name="Salamov A."/>
            <person name="McFadden G.I."/>
            <person name="Lane C.E."/>
            <person name="Keeling P.J."/>
            <person name="Gray M.W."/>
            <person name="Grigoriev I.V."/>
            <person name="Archibald J.M."/>
        </authorList>
    </citation>
    <scope>NUCLEOTIDE SEQUENCE</scope>
    <source>
        <strain evidence="17 19">CCMP2712</strain>
    </source>
</reference>
<dbReference type="Gene3D" id="1.10.472.130">
    <property type="match status" value="1"/>
</dbReference>
<evidence type="ECO:0000256" key="14">
    <source>
        <dbReference type="ARBA" id="ARBA00023273"/>
    </source>
</evidence>
<dbReference type="Pfam" id="PF12775">
    <property type="entry name" value="AAA_7"/>
    <property type="match status" value="1"/>
</dbReference>
<evidence type="ECO:0000256" key="10">
    <source>
        <dbReference type="ARBA" id="ARBA00023054"/>
    </source>
</evidence>
<evidence type="ECO:0000256" key="5">
    <source>
        <dbReference type="ARBA" id="ARBA00022701"/>
    </source>
</evidence>
<dbReference type="eggNOG" id="KOG3595">
    <property type="taxonomic scope" value="Eukaryota"/>
</dbReference>
<keyword evidence="8" id="KW-0067">ATP-binding</keyword>
<dbReference type="FunFam" id="1.10.8.710:FF:000004">
    <property type="entry name" value="Dynein axonemal heavy chain 6"/>
    <property type="match status" value="1"/>
</dbReference>
<dbReference type="InterPro" id="IPR003593">
    <property type="entry name" value="AAA+_ATPase"/>
</dbReference>
<dbReference type="Pfam" id="PF12777">
    <property type="entry name" value="MT"/>
    <property type="match status" value="1"/>
</dbReference>
<feature type="coiled-coil region" evidence="15">
    <location>
        <begin position="2699"/>
        <end position="2761"/>
    </location>
</feature>
<dbReference type="InterPro" id="IPR042222">
    <property type="entry name" value="Dynein_2_N"/>
</dbReference>
<dbReference type="FunFam" id="1.10.8.720:FF:000001">
    <property type="entry name" value="dynein heavy chain 7, axonemal"/>
    <property type="match status" value="1"/>
</dbReference>
<sequence>MNTLSEKKKTEKNSKITITKQRSFDARGSEVHSVDTLHASASVKTGTQAVQFFATADESEETKVMFLNRCDTGLDFRPYDLVVVPREEIKQEHFTISASGVVHINPGEPAQFTPLSEWWRASSIFGTLRTIPFFKNYLVAKTRMLWYENVRYRKYCQVRRRLVSRLFLAKKAFFSILMEINRQTFDLRNVKFIQVKDKTTYSIDDFAESQTVVRSQATKVFEGICDKVQTLLEKVCEDVSSRVRQLELGPKEDEEKNASGKVRSKSMQQEKQEAIARQKSLALARQEVGLLTNFIRLADYMMVESLMTLTVESTEDFLVMLQSNHKVGVYSITLSMARGRILYSPELSDIQAMMEIFLDALLNCVQSVPRLLYMSVFKPHFDDKVIGPNLMDMIKTSTVWKQICKEIDEVILRDFNDMVSYSDFAKAYFPIFEYSADYDHDAFKNQDHLQNSRSIKLEMLKLRGWGEDLDRMKLQNVNGIFQVDSKTLKHFLVSEKDRVLEDMKSVVLEAAKESCAKVLSDFQQKIKMLSKKPTSLKDFASYVETKNAITNELKLLMTSSQTVDEMYKVLVQFDVRIPSAQMVLLDDLHAVNSQFQMHLDGAETEVSGKISQMSSTLKSQINKLDDQLMNIMASLGSGIVLDPEADCKDVLEFLSESKVVIDDIKLDAETYSHYQKLFGLPQHEYGNLMTASDMFDKKQEVWKTINDWEDNVFDWQSQSWFKLKPDDMDKEIQSMTKLATKLHKRDNDAVSERLKQSVMRWKGFTPVLVALGNPALKERHWKKIFEAMQVPYQQDFTLMDLIQWNVFMIKDTVEEVSGVASGEMALELQLQKIETAWSELKFQVKNYRDTKDVFILGGLDEVFAQLEDNQAALQTMLASRFVVGIRAEVESWDKKLSLLSETLDEWLAVQRSWMYLESIFGAPDIQKQLPQETVQFLRVDQSWKDTMRKTKKRPNCIEACTAEGVLGLFQEANKVLEKIQKSLEDYLETKRMGFPRFYFLSNDELLEILSQTRDPKAVQPHLRKCFDAMASADFEEGPPLEGQTAPSIQLAAMNSAEKEKVVFSRPVATAPKSVEFWMCDLEFMMRQTLLDWTIKARAAYNDDVRETWFFQFPAASISTIDQEAWTRLATVAITSITDGSNPNGLLDFQKYSIEQIDKMVGVIRNDLTNIQRSVMANLIVIDVHARDVTKRLIADRVTSVTDFAWICQLRYYWDEESISDQHGVLVKQTNASFFYGWEYLGVVPRLVITPLTDKCFMTLTGALNLLLGGAPAGPAGTGKTESVKDLGKALAMPVVVFNCSDGLDYKMMEKFFAGLAQAGAWACFDEFNRIDIEVLSVIAQQIMTIQNALKAYAERFEFFGKVIGLNRNYGCFITMNPGYAGRTELPDNLKALFRPMAMMVPDYALIAEIMLFSEGFGDSLTLARKQTAMYRLASEQVSAQDHYDFGMRAVKSVLVMAGKLKRADPNMVEDVTLIRALRDSNIPKFLSHDIPLFEAILRDLFPGVEVPAVDYGTIKSYIEQELVGQKLQIIGPFVGKIIQLHETMIVRHGIMLVGVTAVGKTTVSTTLARTFTKMKEDGIEHFDRVDRYTLNPKSITMGELYGEFNLLTLEWTDGIISTIVREACNSVAEGDTAKKWINCDGPVDAIWIESMNTVLDDNKTLCLNNGERIKLPATMSMQFEVNDLAVASPATVSRCGMVYLEPVYLGWKPLVTSWASYVLAERFPESESKVLELFEKTVDPALFFVRRECKENIVSTDVNLVCSMFNLLDALLRDTHGVTVDNFDSMLPNVFVFSFVWSIGGNLNDSSLPKFNGFARELLAGLGLSLPSTPSLYDSKVDEQSGAWSHWEQSVPSFTYKKELPFFNLIVPTIDSTRVKFLIRADIDAGFHVLIGGNSGVGKTVMIQDYLESAGEKFVFQTKSFSAQTSARALQAFFEEKLEKIRKNLLGPPSGKNFVFFIDDLNMPMTEKYGAQPPIELLRQIINVKDDKNGGFYDLKKIGLFKRVQHTQFIAANAPPGGGRSVVTARLLRHFHLINIPDLSASTMKKIFVSIANGFFADWPSDFAGLAEPLVEGTLGVYQDIQQALLPIPSKSHYTFNLRDLAKVIQGILMVEAKHVEDVNALLRLWCHESSRVFRDRLVDEHDRSWYDDKLVEVLEKNFSKAWGASAFVDVVWGDFLQGEGSPYLEIADMELAASKLKEFAEDYTLNLNKPMDLVFFKDAIQHVGRISRLLRQPRGNALLVGVGGSGRQSLTRLASFIADMKCFQIELSRGYGLNEFHEDLKKLLIQAGAEGKPTVFLFTDTQIVKESFLEDINNILNAGEVPDLFANDEMSKIIDAVRPKAKAAGRLETKDSIYSYFVQLCRENLHCVLAFSPVGDSFRNRLRMFPSLVNCCTIDWFMSWPEDALISVAKQFLAKIDLGSTAIRNAVCNVCMTIHSSVRSCAAKFLQELRRHTYTTPTSYLELINMYTSMLEQERKTINDKVERYQSGCDKLEATNAMVSQLQAEIIKLQPVLEVAGRETTELISVVTKDKEAAAVVQANVEQEATKVNQATKEANAIKEDAQKDLDEALPAFDSAVKALKALNKNDITEIKSFSKPPEMVQTVMEAVCILKGVKPNWDESKKLLNDNNFLVGLETYDKDNISEKIIRGLQKYINNQDFVPDKVEKVSKAAKSLCMWVRAMDVYARVAKNVEPKKQKLAEAEKQVAEMSKLLAAKQNELQTVLDRVRELENKLSETLKKRDELQQQSDECQARLGRAEQLTGGLASEQRRWTAELKQLNQDKIDLIGNILLSAGSIAYSGPFTSTFRHQLIQEWVASCKEYEIPVDNHFTLERVLGDPPEVRQWNIQGLPADPLSVENGIIVTRGRRWPLMIDPQTQANRWIRAMEKKNRIQVIKLTESTYLRTLENCIRVGNPVLLENVEENLDPALEPVLSRQVFKQQGRLLIRLGDTDVDYSPDFRFYVTSKLPNPHYPPEICVKVTVVNFTVTPKGLEDQLLVQVVAHERPELEEEKNNLVLQIATGQKQLKDIEDKILHMLAVSQGNILDDTELIETLGASKTTSVEINSQLAQASETKTKIDTACEGYRPVAKRGALLYFVVADLAGIDPMYQYSLQFFVKLFNSSMDRAAHSEDLEERVQTMIRVITEDVYTQVCRGLFEKDKKLFSFLITVQILRMEQESISDGEWSFFLTKGGFVDENDLPLNPAEDFINKTVLGGLKNLDAIPTFHGVLDSFRQETEAWREWCQNDSPQDLKLPAGWGERLNAFQQLMLMRVLRDEKVVAAVTIFILNNVGKFFVDVPAFDLASSYKDSSPLIPIIFVLSTGADPTLYLQNLARDMGFFERLKMISLGQGQGPIAESLISMGREGGDWVCLQNCHLASSWMPELEKLLESHQSLKLHEDFRLWLTSMPSKVFPASVLQSGIKLTNEPPKGLRANLKRTYEDLTEEEFEYFDVKEGLEDKDNKSRAWKKLLFGLSFFHASIQERRKYGAIGWNIRYEWNQSDLLTAMANLRMYLEEQSEVPYETLRYVVGDVNYGGRVTDYMDQRCVAAILSTYFCDEAVRDDNYRYTEDGKYYAPVRGGIEDTREYVDNLPLLDRPEVFGLHRNAAIAFENSETKYFVETIISIQPRSGGGGGGKSTDEIAAELAADLASKLPAALTDKNAAEATFVKDKNGAMNSLGTFLQIEMGKFNKLLKAMSTSLDELQRAIKGTIVMSAQLDAMYQALIFQRVPDVWSNVGYLSLKPLGSWIKDFTQRMDFMSRWIEHGPPDAFWMSAFFFPQGYMTAALQMYARNTMIAIDTLDFRTQVLAITPEEVVSSPKQGVYFYGSFVEGARWDSKTGSLEESHVGETHVYMPVIWLDPIVKDDSYGREPGTETDCPLQVSSRAGTLSTTGHSTNYIRSLQLPAGNSSSEHWVRRSVALLSSLDD</sequence>
<evidence type="ECO:0000256" key="13">
    <source>
        <dbReference type="ARBA" id="ARBA00023212"/>
    </source>
</evidence>
<dbReference type="FunFam" id="3.40.50.300:FF:000063">
    <property type="entry name" value="dynein heavy chain 6, axonemal"/>
    <property type="match status" value="1"/>
</dbReference>
<dbReference type="Pfam" id="PF12781">
    <property type="entry name" value="AAA_9"/>
    <property type="match status" value="1"/>
</dbReference>
<evidence type="ECO:0000256" key="15">
    <source>
        <dbReference type="SAM" id="Coils"/>
    </source>
</evidence>
<dbReference type="Gene3D" id="3.20.180.20">
    <property type="entry name" value="Dynein heavy chain, N-terminal domain 2"/>
    <property type="match status" value="1"/>
</dbReference>
<dbReference type="InterPro" id="IPR041466">
    <property type="entry name" value="Dynein_AAA5_ext"/>
</dbReference>
<dbReference type="InterPro" id="IPR035706">
    <property type="entry name" value="AAA_9"/>
</dbReference>
<dbReference type="Gene3D" id="1.20.58.1120">
    <property type="match status" value="1"/>
</dbReference>
<dbReference type="Gene3D" id="3.40.50.300">
    <property type="entry name" value="P-loop containing nucleotide triphosphate hydrolases"/>
    <property type="match status" value="5"/>
</dbReference>
<dbReference type="GeneID" id="17293432"/>
<dbReference type="FunFam" id="3.40.50.300:FF:002141">
    <property type="entry name" value="Dynein heavy chain"/>
    <property type="match status" value="1"/>
</dbReference>
<dbReference type="Pfam" id="PF17857">
    <property type="entry name" value="AAA_lid_1"/>
    <property type="match status" value="1"/>
</dbReference>